<protein>
    <recommendedName>
        <fullName evidence="4">Enterochelin esterase</fullName>
    </recommendedName>
</protein>
<dbReference type="PANTHER" id="PTHR48098">
    <property type="entry name" value="ENTEROCHELIN ESTERASE-RELATED"/>
    <property type="match status" value="1"/>
</dbReference>
<gene>
    <name evidence="2" type="ORF">ATSB10_05020</name>
</gene>
<feature type="signal peptide" evidence="1">
    <location>
        <begin position="1"/>
        <end position="18"/>
    </location>
</feature>
<keyword evidence="1" id="KW-0732">Signal</keyword>
<evidence type="ECO:0000313" key="2">
    <source>
        <dbReference type="EMBL" id="AND67956.1"/>
    </source>
</evidence>
<dbReference type="SUPFAM" id="SSF53474">
    <property type="entry name" value="alpha/beta-Hydrolases"/>
    <property type="match status" value="1"/>
</dbReference>
<dbReference type="PATRIC" id="fig|445710.3.peg.498"/>
<dbReference type="PANTHER" id="PTHR48098:SF3">
    <property type="entry name" value="IRON(III) ENTEROBACTIN ESTERASE"/>
    <property type="match status" value="1"/>
</dbReference>
<dbReference type="AlphaFoldDB" id="A0A160MXP5"/>
<dbReference type="STRING" id="445710.ATSB10_05020"/>
<dbReference type="RefSeq" id="WP_063670265.1">
    <property type="nucleotide sequence ID" value="NZ_CP014841.1"/>
</dbReference>
<evidence type="ECO:0000256" key="1">
    <source>
        <dbReference type="SAM" id="SignalP"/>
    </source>
</evidence>
<evidence type="ECO:0008006" key="4">
    <source>
        <dbReference type="Google" id="ProtNLM"/>
    </source>
</evidence>
<dbReference type="InterPro" id="IPR029058">
    <property type="entry name" value="AB_hydrolase_fold"/>
</dbReference>
<dbReference type="Gene3D" id="3.40.50.1820">
    <property type="entry name" value="alpha/beta hydrolase"/>
    <property type="match status" value="1"/>
</dbReference>
<dbReference type="Pfam" id="PF00756">
    <property type="entry name" value="Esterase"/>
    <property type="match status" value="1"/>
</dbReference>
<keyword evidence="3" id="KW-1185">Reference proteome</keyword>
<dbReference type="Proteomes" id="UP000077255">
    <property type="component" value="Chromosome"/>
</dbReference>
<accession>A0A160MXP5</accession>
<dbReference type="InterPro" id="IPR050583">
    <property type="entry name" value="Mycobacterial_A85_antigen"/>
</dbReference>
<name>A0A160MXP5_9GAMM</name>
<organism evidence="2 3">
    <name type="scientific">Dyella thiooxydans</name>
    <dbReference type="NCBI Taxonomy" id="445710"/>
    <lineage>
        <taxon>Bacteria</taxon>
        <taxon>Pseudomonadati</taxon>
        <taxon>Pseudomonadota</taxon>
        <taxon>Gammaproteobacteria</taxon>
        <taxon>Lysobacterales</taxon>
        <taxon>Rhodanobacteraceae</taxon>
        <taxon>Dyella</taxon>
    </lineage>
</organism>
<dbReference type="EMBL" id="CP014841">
    <property type="protein sequence ID" value="AND67956.1"/>
    <property type="molecule type" value="Genomic_DNA"/>
</dbReference>
<feature type="chain" id="PRO_5007818401" description="Enterochelin esterase" evidence="1">
    <location>
        <begin position="19"/>
        <end position="540"/>
    </location>
</feature>
<reference evidence="2 3" key="1">
    <citation type="submission" date="2016-02" db="EMBL/GenBank/DDBJ databases">
        <title>Complete genome sequencing and analysis of ATSB10, Dyella thiooxydans isolated from rhizosphere soil of sunflower (Helianthus annuus L.).</title>
        <authorList>
            <person name="Lee Y."/>
            <person name="Hwangbo K."/>
            <person name="Chung H."/>
            <person name="Yoo J."/>
            <person name="Kim K.Y."/>
            <person name="Sa T.M."/>
            <person name="Um Y."/>
            <person name="Madhaiyan M."/>
        </authorList>
    </citation>
    <scope>NUCLEOTIDE SEQUENCE [LARGE SCALE GENOMIC DNA]</scope>
    <source>
        <strain evidence="2 3">ATSB10</strain>
    </source>
</reference>
<dbReference type="KEGG" id="dtx:ATSB10_05020"/>
<dbReference type="InterPro" id="IPR000801">
    <property type="entry name" value="Esterase-like"/>
</dbReference>
<proteinExistence type="predicted"/>
<sequence>MRRYASFLVAGLCGLAIAASVPARDSAPVAPSLFRVELGAASAKPVSGRLLLFAVDAATARAQAKDGKVEEVDSNMLDPTQTAIAAREVTHLVPGQGVTFDADAVAFPKAFSQLPPGDYLLQAVLDTNHDYNYSGRDAGDLVSPVVEVHLPAVMPRLVLDQVVPGHDLWDIPERALSPTTRQHLVEAKAHLKPIDFVSPVLSAFWGRPIHMKGWVLLPPGYDASGKTTYPVVYHTHGYTGGYRSEAMTGLTMYGQMAEKAMPPMIWVLLDESSPTGTHEFADSVNNGPWGEALTTELIPSLEKQYRMDGRASGRFLNGHSSGGWATLWLQTRYPKVFGGTWSTSPDPSDFHDFTGIDLYAPHANVYHRADGTPYPLVRDHGKVIATFQQFAQMERVIGPYGGQMASFDWVFSPRGKDGRPMPMFDRDTGDVDPAVVAYWHDHYDIAHRLKTHWPQLKRDLDGKIHLYVGTADTFYLDGAAHKLKAVLDGLGAKSSFHFIPDRTHFDLYRIGDDRQGLMKQITWEMYAVARPHSTLKPPAP</sequence>
<evidence type="ECO:0000313" key="3">
    <source>
        <dbReference type="Proteomes" id="UP000077255"/>
    </source>
</evidence>